<dbReference type="InterPro" id="IPR012337">
    <property type="entry name" value="RNaseH-like_sf"/>
</dbReference>
<dbReference type="InterPro" id="IPR001584">
    <property type="entry name" value="Integrase_cat-core"/>
</dbReference>
<dbReference type="PANTHER" id="PTHR35004">
    <property type="entry name" value="TRANSPOSASE RV3428C-RELATED"/>
    <property type="match status" value="1"/>
</dbReference>
<organism evidence="3 4">
    <name type="scientific">Desulfobacter hydrogenophilus</name>
    <dbReference type="NCBI Taxonomy" id="2291"/>
    <lineage>
        <taxon>Bacteria</taxon>
        <taxon>Pseudomonadati</taxon>
        <taxon>Thermodesulfobacteriota</taxon>
        <taxon>Desulfobacteria</taxon>
        <taxon>Desulfobacterales</taxon>
        <taxon>Desulfobacteraceae</taxon>
        <taxon>Desulfobacter</taxon>
    </lineage>
</organism>
<dbReference type="InterPro" id="IPR036397">
    <property type="entry name" value="RNaseH_sf"/>
</dbReference>
<evidence type="ECO:0000313" key="2">
    <source>
        <dbReference type="EMBL" id="QBH14300.1"/>
    </source>
</evidence>
<reference evidence="3 4" key="1">
    <citation type="submission" date="2018-06" db="EMBL/GenBank/DDBJ databases">
        <title>Complete Genome Sequence of Desulfobacter hydrogenophilus (DSM3380).</title>
        <authorList>
            <person name="Marietou A."/>
            <person name="Schreiber L."/>
            <person name="Marshall I."/>
            <person name="Jorgensen B."/>
        </authorList>
    </citation>
    <scope>NUCLEOTIDE SEQUENCE [LARGE SCALE GENOMIC DNA]</scope>
    <source>
        <strain evidence="3 4">DSM 3380</strain>
    </source>
</reference>
<dbReference type="OrthoDB" id="371334at2"/>
<dbReference type="Proteomes" id="UP000248798">
    <property type="component" value="Unassembled WGS sequence"/>
</dbReference>
<evidence type="ECO:0000259" key="1">
    <source>
        <dbReference type="PROSITE" id="PS50994"/>
    </source>
</evidence>
<dbReference type="GO" id="GO:0003676">
    <property type="term" value="F:nucleic acid binding"/>
    <property type="evidence" value="ECO:0007669"/>
    <property type="project" value="InterPro"/>
</dbReference>
<proteinExistence type="predicted"/>
<accession>A0A328F675</accession>
<keyword evidence="5" id="KW-1185">Reference proteome</keyword>
<dbReference type="Gene3D" id="3.30.420.10">
    <property type="entry name" value="Ribonuclease H-like superfamily/Ribonuclease H"/>
    <property type="match status" value="1"/>
</dbReference>
<dbReference type="GO" id="GO:0015074">
    <property type="term" value="P:DNA integration"/>
    <property type="evidence" value="ECO:0007669"/>
    <property type="project" value="InterPro"/>
</dbReference>
<dbReference type="RefSeq" id="WP_111960518.1">
    <property type="nucleotide sequence ID" value="NZ_CP036313.1"/>
</dbReference>
<reference evidence="2 5" key="2">
    <citation type="submission" date="2019-02" db="EMBL/GenBank/DDBJ databases">
        <title>Complete genome sequence of Desulfobacter hydrogenophilus AcRS1.</title>
        <authorList>
            <person name="Marietou A."/>
            <person name="Lund M.B."/>
            <person name="Marshall I.P.G."/>
            <person name="Schreiber L."/>
            <person name="Jorgensen B."/>
        </authorList>
    </citation>
    <scope>NUCLEOTIDE SEQUENCE [LARGE SCALE GENOMIC DNA]</scope>
    <source>
        <strain evidence="2 5">AcRS1</strain>
    </source>
</reference>
<feature type="domain" description="Integrase catalytic" evidence="1">
    <location>
        <begin position="154"/>
        <end position="332"/>
    </location>
</feature>
<dbReference type="PANTHER" id="PTHR35004:SF7">
    <property type="entry name" value="INTEGRASE PROTEIN"/>
    <property type="match status" value="1"/>
</dbReference>
<dbReference type="EMBL" id="CP036313">
    <property type="protein sequence ID" value="QBH14300.1"/>
    <property type="molecule type" value="Genomic_DNA"/>
</dbReference>
<dbReference type="Proteomes" id="UP000293902">
    <property type="component" value="Chromosome"/>
</dbReference>
<dbReference type="EMBL" id="QLNI01000075">
    <property type="protein sequence ID" value="RAL99977.1"/>
    <property type="molecule type" value="Genomic_DNA"/>
</dbReference>
<evidence type="ECO:0000313" key="3">
    <source>
        <dbReference type="EMBL" id="RAL99977.1"/>
    </source>
</evidence>
<dbReference type="AlphaFoldDB" id="A0A328F675"/>
<dbReference type="SUPFAM" id="SSF53098">
    <property type="entry name" value="Ribonuclease H-like"/>
    <property type="match status" value="1"/>
</dbReference>
<protein>
    <recommendedName>
        <fullName evidence="1">Integrase catalytic domain-containing protein</fullName>
    </recommendedName>
</protein>
<dbReference type="PROSITE" id="PS50994">
    <property type="entry name" value="INTEGRASE"/>
    <property type="match status" value="1"/>
</dbReference>
<evidence type="ECO:0000313" key="4">
    <source>
        <dbReference type="Proteomes" id="UP000248798"/>
    </source>
</evidence>
<evidence type="ECO:0000313" key="5">
    <source>
        <dbReference type="Proteomes" id="UP000293902"/>
    </source>
</evidence>
<sequence length="562" mass="63695">MGWVQEMSDRLAIAVNGERDRIISEYQSLTGKSRTTLYRIAKKNGFETGRRQRCDAGTTCLSDYQLQFVSTLMQSTARKVKGVIMPTSEALSIAEDNQVIPTGQISVERVSALLREREMNKAALDAPTPCIRMRSLHPNHVHVFDASICIQYYLKSGKGLGFMDERDFREKKPKNFAKIKERIFRMVLADHFTHHLYVKYYVTSGENALMTFDFLTSAWRGGHHEKNPFRGVPFFLLMDAGSANVAKGIMALLKSLEIEMPKNMPHNPRRQGSAENAQNLIETHFESRLHLEPATTVDELNAWCTDWLAHFNATRRHRRYGMSRTACWLKYIRQEHIRDLPDDEYLRDMFAEPEVTRTVGADNTISFRGEQYRLSHIDGIRPGLKVDVIMRPYHRPQVGVVCNGEEYLVQPVTLLDGGFSEDAVVIGEGFKSQPDTPAMRTRKANDNLAFGEEQKKGDLPFGGTLHVHGHHGDKVQAVPMPRRGTPITVDRDVEDRKIPIMELFRRLRDAGVTMTPALNSDLRAGLGLSVSVAQADEIITALCEDRHWQMGGMDERLEAVAN</sequence>
<name>A0A328F675_9BACT</name>
<gene>
    <name evidence="3" type="ORF">DO021_21520</name>
    <name evidence="2" type="ORF">EYB58_16085</name>
</gene>